<keyword evidence="3" id="KW-1185">Reference proteome</keyword>
<feature type="transmembrane region" description="Helical" evidence="1">
    <location>
        <begin position="70"/>
        <end position="96"/>
    </location>
</feature>
<dbReference type="OrthoDB" id="2102561at2759"/>
<dbReference type="PANTHER" id="PTHR43313:SF1">
    <property type="entry name" value="3BETA-HYDROXYSTEROID DEHYDROGENASE DHS-16"/>
    <property type="match status" value="1"/>
</dbReference>
<dbReference type="GO" id="GO:0008202">
    <property type="term" value="P:steroid metabolic process"/>
    <property type="evidence" value="ECO:0007669"/>
    <property type="project" value="TreeGrafter"/>
</dbReference>
<evidence type="ECO:0000313" key="2">
    <source>
        <dbReference type="EMBL" id="KHJ80118.1"/>
    </source>
</evidence>
<protein>
    <submittedName>
        <fullName evidence="2">Uncharacterized protein</fullName>
    </submittedName>
</protein>
<reference evidence="2 3" key="1">
    <citation type="submission" date="2014-03" db="EMBL/GenBank/DDBJ databases">
        <title>Draft genome of the hookworm Oesophagostomum dentatum.</title>
        <authorList>
            <person name="Mitreva M."/>
        </authorList>
    </citation>
    <scope>NUCLEOTIDE SEQUENCE [LARGE SCALE GENOMIC DNA]</scope>
    <source>
        <strain evidence="2 3">OD-Hann</strain>
    </source>
</reference>
<keyword evidence="1" id="KW-1133">Transmembrane helix</keyword>
<gene>
    <name evidence="2" type="ORF">OESDEN_20214</name>
</gene>
<proteinExistence type="predicted"/>
<dbReference type="Proteomes" id="UP000053660">
    <property type="component" value="Unassembled WGS sequence"/>
</dbReference>
<evidence type="ECO:0000313" key="3">
    <source>
        <dbReference type="Proteomes" id="UP000053660"/>
    </source>
</evidence>
<evidence type="ECO:0000256" key="1">
    <source>
        <dbReference type="SAM" id="Phobius"/>
    </source>
</evidence>
<accession>A0A0B1S444</accession>
<dbReference type="GO" id="GO:0016491">
    <property type="term" value="F:oxidoreductase activity"/>
    <property type="evidence" value="ECO:0007669"/>
    <property type="project" value="TreeGrafter"/>
</dbReference>
<organism evidence="2 3">
    <name type="scientific">Oesophagostomum dentatum</name>
    <name type="common">Nodular worm</name>
    <dbReference type="NCBI Taxonomy" id="61180"/>
    <lineage>
        <taxon>Eukaryota</taxon>
        <taxon>Metazoa</taxon>
        <taxon>Ecdysozoa</taxon>
        <taxon>Nematoda</taxon>
        <taxon>Chromadorea</taxon>
        <taxon>Rhabditida</taxon>
        <taxon>Rhabditina</taxon>
        <taxon>Rhabditomorpha</taxon>
        <taxon>Strongyloidea</taxon>
        <taxon>Strongylidae</taxon>
        <taxon>Oesophagostomum</taxon>
    </lineage>
</organism>
<dbReference type="PANTHER" id="PTHR43313">
    <property type="entry name" value="SHORT-CHAIN DEHYDROGENASE/REDUCTASE FAMILY 9C"/>
    <property type="match status" value="1"/>
</dbReference>
<feature type="non-terminal residue" evidence="2">
    <location>
        <position position="1"/>
    </location>
</feature>
<dbReference type="EMBL" id="KN601785">
    <property type="protein sequence ID" value="KHJ80118.1"/>
    <property type="molecule type" value="Genomic_DNA"/>
</dbReference>
<name>A0A0B1S444_OESDE</name>
<keyword evidence="1" id="KW-0472">Membrane</keyword>
<dbReference type="AlphaFoldDB" id="A0A0B1S444"/>
<sequence>GFNRHLYFQIWEKLPASVKNEYGEQFKENFKIAWQTGVNLVANPNLHWVVDSYFHALFAVWPRLRYAPGWDAIFCFIPLSLIPTAVQVGVFLSFFVPRSPTEKIKLNRKPS</sequence>
<keyword evidence="1" id="KW-0812">Transmembrane</keyword>